<reference evidence="1 2" key="1">
    <citation type="submission" date="2021-06" db="EMBL/GenBank/DDBJ databases">
        <title>Caerostris extrusa draft genome.</title>
        <authorList>
            <person name="Kono N."/>
            <person name="Arakawa K."/>
        </authorList>
    </citation>
    <scope>NUCLEOTIDE SEQUENCE [LARGE SCALE GENOMIC DNA]</scope>
</reference>
<dbReference type="Proteomes" id="UP001054945">
    <property type="component" value="Unassembled WGS sequence"/>
</dbReference>
<keyword evidence="2" id="KW-1185">Reference proteome</keyword>
<dbReference type="AlphaFoldDB" id="A0AAV4QYW5"/>
<evidence type="ECO:0000313" key="1">
    <source>
        <dbReference type="EMBL" id="GIY13271.1"/>
    </source>
</evidence>
<accession>A0AAV4QYW5</accession>
<proteinExistence type="predicted"/>
<gene>
    <name evidence="1" type="ORF">CEXT_615511</name>
</gene>
<evidence type="ECO:0000313" key="2">
    <source>
        <dbReference type="Proteomes" id="UP001054945"/>
    </source>
</evidence>
<protein>
    <submittedName>
        <fullName evidence="1">Uncharacterized protein</fullName>
    </submittedName>
</protein>
<comment type="caution">
    <text evidence="1">The sequence shown here is derived from an EMBL/GenBank/DDBJ whole genome shotgun (WGS) entry which is preliminary data.</text>
</comment>
<organism evidence="1 2">
    <name type="scientific">Caerostris extrusa</name>
    <name type="common">Bark spider</name>
    <name type="synonym">Caerostris bankana</name>
    <dbReference type="NCBI Taxonomy" id="172846"/>
    <lineage>
        <taxon>Eukaryota</taxon>
        <taxon>Metazoa</taxon>
        <taxon>Ecdysozoa</taxon>
        <taxon>Arthropoda</taxon>
        <taxon>Chelicerata</taxon>
        <taxon>Arachnida</taxon>
        <taxon>Araneae</taxon>
        <taxon>Araneomorphae</taxon>
        <taxon>Entelegynae</taxon>
        <taxon>Araneoidea</taxon>
        <taxon>Araneidae</taxon>
        <taxon>Caerostris</taxon>
    </lineage>
</organism>
<name>A0AAV4QYW5_CAEEX</name>
<sequence>MFMPFGYGKQGSTVIQQNGIPSAKIGNGATGIPSAKIAVVQWYSICKDRQWCNVISSAKIGSVQWYSICNIGSGAMAFPSAKIGNGKWYSICKDRLARALANRPYGHCYENKKGKGGLTRRISCLSFAAGGRQLCLENAEADKASVYFKLSLSVILHVGHPFTIQICVAFRRADRIAFQSEVGKAWESRD</sequence>
<dbReference type="EMBL" id="BPLR01006912">
    <property type="protein sequence ID" value="GIY13271.1"/>
    <property type="molecule type" value="Genomic_DNA"/>
</dbReference>